<dbReference type="SMART" id="SM00028">
    <property type="entry name" value="TPR"/>
    <property type="match status" value="1"/>
</dbReference>
<proteinExistence type="predicted"/>
<accession>A0A1F6AQL8</accession>
<dbReference type="Proteomes" id="UP000176609">
    <property type="component" value="Unassembled WGS sequence"/>
</dbReference>
<evidence type="ECO:0000313" key="2">
    <source>
        <dbReference type="EMBL" id="OGG26986.1"/>
    </source>
</evidence>
<dbReference type="PROSITE" id="PS50005">
    <property type="entry name" value="TPR"/>
    <property type="match status" value="1"/>
</dbReference>
<feature type="repeat" description="TPR" evidence="1">
    <location>
        <begin position="62"/>
        <end position="95"/>
    </location>
</feature>
<comment type="caution">
    <text evidence="2">The sequence shown here is derived from an EMBL/GenBank/DDBJ whole genome shotgun (WGS) entry which is preliminary data.</text>
</comment>
<evidence type="ECO:0000256" key="1">
    <source>
        <dbReference type="PROSITE-ProRule" id="PRU00339"/>
    </source>
</evidence>
<dbReference type="InterPro" id="IPR011990">
    <property type="entry name" value="TPR-like_helical_dom_sf"/>
</dbReference>
<dbReference type="SUPFAM" id="SSF48452">
    <property type="entry name" value="TPR-like"/>
    <property type="match status" value="1"/>
</dbReference>
<dbReference type="EMBL" id="MFJR01000007">
    <property type="protein sequence ID" value="OGG26986.1"/>
    <property type="molecule type" value="Genomic_DNA"/>
</dbReference>
<dbReference type="AlphaFoldDB" id="A0A1F6AQL8"/>
<name>A0A1F6AQL8_9BACT</name>
<protein>
    <submittedName>
        <fullName evidence="2">Uncharacterized protein</fullName>
    </submittedName>
</protein>
<reference evidence="2 3" key="1">
    <citation type="journal article" date="2016" name="Nat. Commun.">
        <title>Thousands of microbial genomes shed light on interconnected biogeochemical processes in an aquifer system.</title>
        <authorList>
            <person name="Anantharaman K."/>
            <person name="Brown C.T."/>
            <person name="Hug L.A."/>
            <person name="Sharon I."/>
            <person name="Castelle C.J."/>
            <person name="Probst A.J."/>
            <person name="Thomas B.C."/>
            <person name="Singh A."/>
            <person name="Wilkins M.J."/>
            <person name="Karaoz U."/>
            <person name="Brodie E.L."/>
            <person name="Williams K.H."/>
            <person name="Hubbard S.S."/>
            <person name="Banfield J.F."/>
        </authorList>
    </citation>
    <scope>NUCLEOTIDE SEQUENCE [LARGE SCALE GENOMIC DNA]</scope>
</reference>
<organism evidence="2 3">
    <name type="scientific">Candidatus Gottesmanbacteria bacterium RIFCSPLOWO2_01_FULL_39_12b</name>
    <dbReference type="NCBI Taxonomy" id="1798388"/>
    <lineage>
        <taxon>Bacteria</taxon>
        <taxon>Candidatus Gottesmaniibacteriota</taxon>
    </lineage>
</organism>
<gene>
    <name evidence="2" type="ORF">A2960_02465</name>
</gene>
<evidence type="ECO:0000313" key="3">
    <source>
        <dbReference type="Proteomes" id="UP000176609"/>
    </source>
</evidence>
<dbReference type="InterPro" id="IPR019734">
    <property type="entry name" value="TPR_rpt"/>
</dbReference>
<keyword evidence="1" id="KW-0802">TPR repeat</keyword>
<sequence>MKNIIYFLLTFLKIVRKLLPSSESKKTMMDSVNDAINAALSSDWEKAISTNEAILKEFKEDVETLNRLAYAYSQIDKFEKARKIYRKVLLIDRYNLIAKKNLEKIISLASSTKFKNIPRIKTKLSAGHFIEEPGKTKTITLINIAPVAILSRMRIGDPVVLNAKKHSIEVRDQNKIYLGALPDDLAFRLLRFLKAGNSYLSCIKNLQKKSISIFIREIERGKRLQGQPTFIPVNHNDVAVSTKEARKNIKIEEESINQEELDE</sequence>
<dbReference type="Gene3D" id="1.25.40.10">
    <property type="entry name" value="Tetratricopeptide repeat domain"/>
    <property type="match status" value="1"/>
</dbReference>